<evidence type="ECO:0000256" key="3">
    <source>
        <dbReference type="ARBA" id="ARBA00023136"/>
    </source>
</evidence>
<dbReference type="EMBL" id="CP117411">
    <property type="protein sequence ID" value="WCT74352.1"/>
    <property type="molecule type" value="Genomic_DNA"/>
</dbReference>
<dbReference type="RefSeq" id="WP_273689328.1">
    <property type="nucleotide sequence ID" value="NZ_CP117411.1"/>
</dbReference>
<feature type="transmembrane region" description="Helical" evidence="4">
    <location>
        <begin position="145"/>
        <end position="166"/>
    </location>
</feature>
<dbReference type="Gene3D" id="1.20.1250.20">
    <property type="entry name" value="MFS general substrate transporter like domains"/>
    <property type="match status" value="2"/>
</dbReference>
<keyword evidence="1 4" id="KW-0812">Transmembrane</keyword>
<feature type="domain" description="Major facilitator superfamily (MFS) profile" evidence="5">
    <location>
        <begin position="20"/>
        <end position="405"/>
    </location>
</feature>
<keyword evidence="3 4" id="KW-0472">Membrane</keyword>
<evidence type="ECO:0000259" key="5">
    <source>
        <dbReference type="PROSITE" id="PS50850"/>
    </source>
</evidence>
<feature type="transmembrane region" description="Helical" evidence="4">
    <location>
        <begin position="226"/>
        <end position="244"/>
    </location>
</feature>
<feature type="transmembrane region" description="Helical" evidence="4">
    <location>
        <begin position="58"/>
        <end position="80"/>
    </location>
</feature>
<dbReference type="PROSITE" id="PS50850">
    <property type="entry name" value="MFS"/>
    <property type="match status" value="1"/>
</dbReference>
<evidence type="ECO:0000313" key="6">
    <source>
        <dbReference type="EMBL" id="WCT74352.1"/>
    </source>
</evidence>
<keyword evidence="2 4" id="KW-1133">Transmembrane helix</keyword>
<gene>
    <name evidence="6" type="ORF">PQ455_03735</name>
</gene>
<sequence>MGPANRSDFIDEARGGGWKILLGAFLGSALSVSAVPFYSLGVLAGPIAAEFGWSRGAIQASLAFSMIGMVLAAVPTGWLTDRYGARAMAAIGLGLLAVVLVLLGLAGPSLPMWYGLWVAMSLLASGSTAITWTRGVSDWFVKSRGLALGLTLMGNGFTAVVAPPLVTALVASHGWRSAYFVLAAAVIVLGLIPTLLFFRERPTTRAKAHEDLPGLTLREAVGGYRMWLVSIAFVFLSFGVAGSIPNLVPLITDRGFSAMEAAGFASLIGISVIAGRVGTGWLLDRFWAPGVAAAILLLPIGGCLLLASPDVGPAMIGFAVVAIGLTAGMEFDMMGFLCARYFGFRNYGKIFSAPWIGFALGAAVGAAAFGKIRDATGSYVPVLLVTAGTFAVAALLLLMLGRYPRFEATTEAAR</sequence>
<evidence type="ECO:0000313" key="7">
    <source>
        <dbReference type="Proteomes" id="UP001220395"/>
    </source>
</evidence>
<feature type="transmembrane region" description="Helical" evidence="4">
    <location>
        <begin position="20"/>
        <end position="38"/>
    </location>
</feature>
<dbReference type="InterPro" id="IPR050327">
    <property type="entry name" value="Proton-linked_MCT"/>
</dbReference>
<keyword evidence="7" id="KW-1185">Reference proteome</keyword>
<dbReference type="Proteomes" id="UP001220395">
    <property type="component" value="Chromosome"/>
</dbReference>
<feature type="transmembrane region" description="Helical" evidence="4">
    <location>
        <begin position="378"/>
        <end position="400"/>
    </location>
</feature>
<dbReference type="InterPro" id="IPR036259">
    <property type="entry name" value="MFS_trans_sf"/>
</dbReference>
<organism evidence="6 7">
    <name type="scientific">Sphingomonas naphthae</name>
    <dbReference type="NCBI Taxonomy" id="1813468"/>
    <lineage>
        <taxon>Bacteria</taxon>
        <taxon>Pseudomonadati</taxon>
        <taxon>Pseudomonadota</taxon>
        <taxon>Alphaproteobacteria</taxon>
        <taxon>Sphingomonadales</taxon>
        <taxon>Sphingomonadaceae</taxon>
        <taxon>Sphingomonas</taxon>
    </lineage>
</organism>
<feature type="transmembrane region" description="Helical" evidence="4">
    <location>
        <begin position="112"/>
        <end position="133"/>
    </location>
</feature>
<protein>
    <submittedName>
        <fullName evidence="6">MFS transporter</fullName>
    </submittedName>
</protein>
<feature type="transmembrane region" description="Helical" evidence="4">
    <location>
        <begin position="178"/>
        <end position="198"/>
    </location>
</feature>
<feature type="transmembrane region" description="Helical" evidence="4">
    <location>
        <begin position="87"/>
        <end position="106"/>
    </location>
</feature>
<dbReference type="SUPFAM" id="SSF103473">
    <property type="entry name" value="MFS general substrate transporter"/>
    <property type="match status" value="1"/>
</dbReference>
<evidence type="ECO:0000256" key="4">
    <source>
        <dbReference type="SAM" id="Phobius"/>
    </source>
</evidence>
<dbReference type="PANTHER" id="PTHR11360">
    <property type="entry name" value="MONOCARBOXYLATE TRANSPORTER"/>
    <property type="match status" value="1"/>
</dbReference>
<feature type="transmembrane region" description="Helical" evidence="4">
    <location>
        <begin position="286"/>
        <end position="308"/>
    </location>
</feature>
<dbReference type="InterPro" id="IPR011701">
    <property type="entry name" value="MFS"/>
</dbReference>
<dbReference type="PANTHER" id="PTHR11360:SF290">
    <property type="entry name" value="MONOCARBOXYLATE MFS PERMEASE"/>
    <property type="match status" value="1"/>
</dbReference>
<evidence type="ECO:0000256" key="2">
    <source>
        <dbReference type="ARBA" id="ARBA00022989"/>
    </source>
</evidence>
<evidence type="ECO:0000256" key="1">
    <source>
        <dbReference type="ARBA" id="ARBA00022692"/>
    </source>
</evidence>
<feature type="transmembrane region" description="Helical" evidence="4">
    <location>
        <begin position="350"/>
        <end position="372"/>
    </location>
</feature>
<name>A0ABY7TNY6_9SPHN</name>
<feature type="transmembrane region" description="Helical" evidence="4">
    <location>
        <begin position="256"/>
        <end position="274"/>
    </location>
</feature>
<reference evidence="6 7" key="1">
    <citation type="submission" date="2023-02" db="EMBL/GenBank/DDBJ databases">
        <title>Genome sequence of Sphingomonas naphthae.</title>
        <authorList>
            <person name="Kim S."/>
            <person name="Heo J."/>
            <person name="Kwon S.-W."/>
        </authorList>
    </citation>
    <scope>NUCLEOTIDE SEQUENCE [LARGE SCALE GENOMIC DNA]</scope>
    <source>
        <strain evidence="6 7">KACC 18716</strain>
    </source>
</reference>
<feature type="transmembrane region" description="Helical" evidence="4">
    <location>
        <begin position="314"/>
        <end position="338"/>
    </location>
</feature>
<dbReference type="InterPro" id="IPR020846">
    <property type="entry name" value="MFS_dom"/>
</dbReference>
<dbReference type="Pfam" id="PF07690">
    <property type="entry name" value="MFS_1"/>
    <property type="match status" value="1"/>
</dbReference>
<proteinExistence type="predicted"/>
<accession>A0ABY7TNY6</accession>